<reference evidence="2" key="1">
    <citation type="submission" date="2021-02" db="EMBL/GenBank/DDBJ databases">
        <authorList>
            <person name="Dougan E. K."/>
            <person name="Rhodes N."/>
            <person name="Thang M."/>
            <person name="Chan C."/>
        </authorList>
    </citation>
    <scope>NUCLEOTIDE SEQUENCE</scope>
</reference>
<sequence>VAADAVPEAPWTATKEDVLAAALPKGGKRPAYAPVPVSPAVSMPQGVPVDYAPVPKSVAFPVQASTSAAPAAADGAFTGTGSFGKASLAKAPAFLSPAPAQQAAPSPPWEAQQAMAPSPTASLEGAAAGGLLERQVPVSFSFGKAPPAKAQASPPPVPAKTGWFPGDPPPVPVKAQAATPAPAKAQFPGSLQTLPAQALAKPSSFSFAQQLAAGVSPMANAGLAGQLAAGMSSPKANAGFAQQHSAGAPAKASFAQQLAAGGGSPKASAGFAQQLAAGGASPRGNAGFAQQLAAGAPPKANAGFAQQLAAGAPATLGPAGISAASRVFFRFVYCWG</sequence>
<name>A0A813KFC6_POLGL</name>
<accession>A0A813KFC6</accession>
<gene>
    <name evidence="2" type="ORF">PGLA2088_LOCUS32718</name>
</gene>
<dbReference type="Proteomes" id="UP000626109">
    <property type="component" value="Unassembled WGS sequence"/>
</dbReference>
<comment type="caution">
    <text evidence="2">The sequence shown here is derived from an EMBL/GenBank/DDBJ whole genome shotgun (WGS) entry which is preliminary data.</text>
</comment>
<feature type="region of interest" description="Disordered" evidence="1">
    <location>
        <begin position="98"/>
        <end position="122"/>
    </location>
</feature>
<organism evidence="2 3">
    <name type="scientific">Polarella glacialis</name>
    <name type="common">Dinoflagellate</name>
    <dbReference type="NCBI Taxonomy" id="89957"/>
    <lineage>
        <taxon>Eukaryota</taxon>
        <taxon>Sar</taxon>
        <taxon>Alveolata</taxon>
        <taxon>Dinophyceae</taxon>
        <taxon>Suessiales</taxon>
        <taxon>Suessiaceae</taxon>
        <taxon>Polarella</taxon>
    </lineage>
</organism>
<proteinExistence type="predicted"/>
<dbReference type="AlphaFoldDB" id="A0A813KFC6"/>
<evidence type="ECO:0000256" key="1">
    <source>
        <dbReference type="SAM" id="MobiDB-lite"/>
    </source>
</evidence>
<evidence type="ECO:0000313" key="3">
    <source>
        <dbReference type="Proteomes" id="UP000626109"/>
    </source>
</evidence>
<evidence type="ECO:0000313" key="2">
    <source>
        <dbReference type="EMBL" id="CAE8703106.1"/>
    </source>
</evidence>
<feature type="non-terminal residue" evidence="2">
    <location>
        <position position="336"/>
    </location>
</feature>
<protein>
    <submittedName>
        <fullName evidence="2">Uncharacterized protein</fullName>
    </submittedName>
</protein>
<dbReference type="EMBL" id="CAJNNW010030320">
    <property type="protein sequence ID" value="CAE8703106.1"/>
    <property type="molecule type" value="Genomic_DNA"/>
</dbReference>
<feature type="compositionally biased region" description="Low complexity" evidence="1">
    <location>
        <begin position="98"/>
        <end position="114"/>
    </location>
</feature>